<keyword evidence="7 15" id="KW-0548">Nucleotidyltransferase</keyword>
<dbReference type="InterPro" id="IPR023468">
    <property type="entry name" value="Riboflavin_kinase"/>
</dbReference>
<dbReference type="SUPFAM" id="SSF52374">
    <property type="entry name" value="Nucleotidylyl transferase"/>
    <property type="match status" value="1"/>
</dbReference>
<evidence type="ECO:0000256" key="11">
    <source>
        <dbReference type="ARBA" id="ARBA00022840"/>
    </source>
</evidence>
<dbReference type="Gene3D" id="3.40.50.620">
    <property type="entry name" value="HUPs"/>
    <property type="match status" value="1"/>
</dbReference>
<evidence type="ECO:0000256" key="9">
    <source>
        <dbReference type="ARBA" id="ARBA00022777"/>
    </source>
</evidence>
<dbReference type="InterPro" id="IPR023465">
    <property type="entry name" value="Riboflavin_kinase_dom_sf"/>
</dbReference>
<dbReference type="Pfam" id="PF01687">
    <property type="entry name" value="Flavokinase"/>
    <property type="match status" value="1"/>
</dbReference>
<evidence type="ECO:0000256" key="7">
    <source>
        <dbReference type="ARBA" id="ARBA00022695"/>
    </source>
</evidence>
<evidence type="ECO:0000256" key="10">
    <source>
        <dbReference type="ARBA" id="ARBA00022827"/>
    </source>
</evidence>
<dbReference type="PIRSF" id="PIRSF004491">
    <property type="entry name" value="FAD_Synth"/>
    <property type="match status" value="1"/>
</dbReference>
<comment type="similarity">
    <text evidence="15">Belongs to the ribF family.</text>
</comment>
<evidence type="ECO:0000259" key="16">
    <source>
        <dbReference type="SMART" id="SM00904"/>
    </source>
</evidence>
<comment type="function">
    <text evidence="1">Catalyzes the phosphorylation of riboflavin to FMN followed by the adenylation of FMN to FAD.</text>
</comment>
<keyword evidence="5 15" id="KW-0288">FMN</keyword>
<dbReference type="NCBIfam" id="NF004162">
    <property type="entry name" value="PRK05627.1-5"/>
    <property type="match status" value="1"/>
</dbReference>
<sequence>MDTIYLDNNHHLQAMKPCVATIGFFDGVHRGHQFLIKQVVDDARREGLESLVITFDQHPRKVLQSDYQPQLLSTLDEKLVLLSKTEIDHTVVLHFDKAMASLSAYDFMAQVLRDKLKVKKLFIGYDNRFGHNRAEGFNEYVKYGQQLGIEVLKSTAFVMNGVNVSSTVIRSLLKDGEVELANHCLGYPYTLFGRVVRGFQQGRKLGFPTANLDSGSHDQLIPAQGVYAVMTRIEGSVVYMRSMMDIGTRPTFNGRNLTLEVNIFHFEGDIYGKKLFVSLMHRIREDKKFPSVKALQDQLFEDRRMVNEQFDKDLENE</sequence>
<accession>A0ABT1BX81</accession>
<dbReference type="PANTHER" id="PTHR22749:SF6">
    <property type="entry name" value="RIBOFLAVIN KINASE"/>
    <property type="match status" value="1"/>
</dbReference>
<proteinExistence type="inferred from homology"/>
<dbReference type="EMBL" id="JAMXLY010000021">
    <property type="protein sequence ID" value="MCO6025579.1"/>
    <property type="molecule type" value="Genomic_DNA"/>
</dbReference>
<keyword evidence="18" id="KW-1185">Reference proteome</keyword>
<evidence type="ECO:0000256" key="6">
    <source>
        <dbReference type="ARBA" id="ARBA00022679"/>
    </source>
</evidence>
<evidence type="ECO:0000256" key="15">
    <source>
        <dbReference type="PIRNR" id="PIRNR004491"/>
    </source>
</evidence>
<dbReference type="InterPro" id="IPR014729">
    <property type="entry name" value="Rossmann-like_a/b/a_fold"/>
</dbReference>
<dbReference type="GO" id="GO:0008531">
    <property type="term" value="F:riboflavin kinase activity"/>
    <property type="evidence" value="ECO:0007669"/>
    <property type="project" value="UniProtKB-EC"/>
</dbReference>
<dbReference type="NCBIfam" id="TIGR00083">
    <property type="entry name" value="ribF"/>
    <property type="match status" value="1"/>
</dbReference>
<comment type="catalytic activity">
    <reaction evidence="13 15">
        <text>riboflavin + ATP = FMN + ADP + H(+)</text>
        <dbReference type="Rhea" id="RHEA:14357"/>
        <dbReference type="ChEBI" id="CHEBI:15378"/>
        <dbReference type="ChEBI" id="CHEBI:30616"/>
        <dbReference type="ChEBI" id="CHEBI:57986"/>
        <dbReference type="ChEBI" id="CHEBI:58210"/>
        <dbReference type="ChEBI" id="CHEBI:456216"/>
        <dbReference type="EC" id="2.7.1.26"/>
    </reaction>
</comment>
<dbReference type="PANTHER" id="PTHR22749">
    <property type="entry name" value="RIBOFLAVIN KINASE/FMN ADENYLYLTRANSFERASE"/>
    <property type="match status" value="1"/>
</dbReference>
<dbReference type="Proteomes" id="UP001204015">
    <property type="component" value="Unassembled WGS sequence"/>
</dbReference>
<dbReference type="Pfam" id="PF06574">
    <property type="entry name" value="FAD_syn"/>
    <property type="match status" value="1"/>
</dbReference>
<dbReference type="CDD" id="cd02064">
    <property type="entry name" value="FAD_synthetase_N"/>
    <property type="match status" value="1"/>
</dbReference>
<gene>
    <name evidence="17" type="ORF">NG821_06960</name>
</gene>
<evidence type="ECO:0000256" key="13">
    <source>
        <dbReference type="ARBA" id="ARBA00047880"/>
    </source>
</evidence>
<keyword evidence="4 15" id="KW-0285">Flavoprotein</keyword>
<name>A0ABT1BX81_9BACT</name>
<dbReference type="RefSeq" id="WP_252760937.1">
    <property type="nucleotide sequence ID" value="NZ_JAMXLY010000021.1"/>
</dbReference>
<keyword evidence="11 15" id="KW-0067">ATP-binding</keyword>
<keyword evidence="6 15" id="KW-0808">Transferase</keyword>
<comment type="pathway">
    <text evidence="3 15">Cofactor biosynthesis; FMN biosynthesis; FMN from riboflavin (ATP route): step 1/1.</text>
</comment>
<dbReference type="Gene3D" id="2.40.30.30">
    <property type="entry name" value="Riboflavin kinase-like"/>
    <property type="match status" value="1"/>
</dbReference>
<evidence type="ECO:0000313" key="17">
    <source>
        <dbReference type="EMBL" id="MCO6025579.1"/>
    </source>
</evidence>
<dbReference type="InterPro" id="IPR015864">
    <property type="entry name" value="FAD_synthase"/>
</dbReference>
<dbReference type="InterPro" id="IPR015865">
    <property type="entry name" value="Riboflavin_kinase_bac/euk"/>
</dbReference>
<reference evidence="17 18" key="1">
    <citation type="submission" date="2022-06" db="EMBL/GenBank/DDBJ databases">
        <title>A taxonomic note on the genus Prevotella: Description of four novel genera and emended description of the genera Hallella and Xylanibacter.</title>
        <authorList>
            <person name="Hitch T.C.A."/>
        </authorList>
    </citation>
    <scope>NUCLEOTIDE SEQUENCE [LARGE SCALE GENOMIC DNA]</scope>
    <source>
        <strain evidence="17 18">DSM 100619</strain>
    </source>
</reference>
<evidence type="ECO:0000256" key="1">
    <source>
        <dbReference type="ARBA" id="ARBA00002121"/>
    </source>
</evidence>
<feature type="domain" description="Riboflavin kinase" evidence="16">
    <location>
        <begin position="184"/>
        <end position="311"/>
    </location>
</feature>
<evidence type="ECO:0000256" key="2">
    <source>
        <dbReference type="ARBA" id="ARBA00004726"/>
    </source>
</evidence>
<dbReference type="EC" id="2.7.7.2" evidence="15"/>
<dbReference type="GO" id="GO:0003919">
    <property type="term" value="F:FMN adenylyltransferase activity"/>
    <property type="evidence" value="ECO:0007669"/>
    <property type="project" value="UniProtKB-EC"/>
</dbReference>
<evidence type="ECO:0000256" key="12">
    <source>
        <dbReference type="ARBA" id="ARBA00023268"/>
    </source>
</evidence>
<keyword evidence="10 15" id="KW-0274">FAD</keyword>
<evidence type="ECO:0000256" key="14">
    <source>
        <dbReference type="ARBA" id="ARBA00049494"/>
    </source>
</evidence>
<dbReference type="SUPFAM" id="SSF82114">
    <property type="entry name" value="Riboflavin kinase-like"/>
    <property type="match status" value="1"/>
</dbReference>
<evidence type="ECO:0000256" key="3">
    <source>
        <dbReference type="ARBA" id="ARBA00005201"/>
    </source>
</evidence>
<dbReference type="SMART" id="SM00904">
    <property type="entry name" value="Flavokinase"/>
    <property type="match status" value="1"/>
</dbReference>
<dbReference type="NCBIfam" id="NF004160">
    <property type="entry name" value="PRK05627.1-3"/>
    <property type="match status" value="1"/>
</dbReference>
<organism evidence="17 18">
    <name type="scientific">Segatella cerevisiae</name>
    <dbReference type="NCBI Taxonomy" id="2053716"/>
    <lineage>
        <taxon>Bacteria</taxon>
        <taxon>Pseudomonadati</taxon>
        <taxon>Bacteroidota</taxon>
        <taxon>Bacteroidia</taxon>
        <taxon>Bacteroidales</taxon>
        <taxon>Prevotellaceae</taxon>
        <taxon>Segatella</taxon>
    </lineage>
</organism>
<comment type="pathway">
    <text evidence="2 15">Cofactor biosynthesis; FAD biosynthesis; FAD from FMN: step 1/1.</text>
</comment>
<keyword evidence="8 15" id="KW-0547">Nucleotide-binding</keyword>
<dbReference type="InterPro" id="IPR002606">
    <property type="entry name" value="Riboflavin_kinase_bac"/>
</dbReference>
<evidence type="ECO:0000313" key="18">
    <source>
        <dbReference type="Proteomes" id="UP001204015"/>
    </source>
</evidence>
<dbReference type="EC" id="2.7.1.26" evidence="15"/>
<keyword evidence="12" id="KW-0511">Multifunctional enzyme</keyword>
<keyword evidence="9 15" id="KW-0418">Kinase</keyword>
<protein>
    <recommendedName>
        <fullName evidence="15">Riboflavin biosynthesis protein</fullName>
    </recommendedName>
    <domain>
        <recommendedName>
            <fullName evidence="15">Riboflavin kinase</fullName>
            <ecNumber evidence="15">2.7.1.26</ecNumber>
        </recommendedName>
        <alternativeName>
            <fullName evidence="15">Flavokinase</fullName>
        </alternativeName>
    </domain>
    <domain>
        <recommendedName>
            <fullName evidence="15">FMN adenylyltransferase</fullName>
            <ecNumber evidence="15">2.7.7.2</ecNumber>
        </recommendedName>
        <alternativeName>
            <fullName evidence="15">FAD pyrophosphorylase</fullName>
        </alternativeName>
        <alternativeName>
            <fullName evidence="15">FAD synthase</fullName>
        </alternativeName>
    </domain>
</protein>
<evidence type="ECO:0000256" key="8">
    <source>
        <dbReference type="ARBA" id="ARBA00022741"/>
    </source>
</evidence>
<comment type="caution">
    <text evidence="17">The sequence shown here is derived from an EMBL/GenBank/DDBJ whole genome shotgun (WGS) entry which is preliminary data.</text>
</comment>
<evidence type="ECO:0000256" key="4">
    <source>
        <dbReference type="ARBA" id="ARBA00022630"/>
    </source>
</evidence>
<evidence type="ECO:0000256" key="5">
    <source>
        <dbReference type="ARBA" id="ARBA00022643"/>
    </source>
</evidence>
<comment type="catalytic activity">
    <reaction evidence="14 15">
        <text>FMN + ATP + H(+) = FAD + diphosphate</text>
        <dbReference type="Rhea" id="RHEA:17237"/>
        <dbReference type="ChEBI" id="CHEBI:15378"/>
        <dbReference type="ChEBI" id="CHEBI:30616"/>
        <dbReference type="ChEBI" id="CHEBI:33019"/>
        <dbReference type="ChEBI" id="CHEBI:57692"/>
        <dbReference type="ChEBI" id="CHEBI:58210"/>
        <dbReference type="EC" id="2.7.7.2"/>
    </reaction>
</comment>